<dbReference type="AlphaFoldDB" id="A0A5C6EJD4"/>
<dbReference type="RefSeq" id="WP_146460069.1">
    <property type="nucleotide sequence ID" value="NZ_SJPW01000006.1"/>
</dbReference>
<dbReference type="Pfam" id="PF01541">
    <property type="entry name" value="GIY-YIG"/>
    <property type="match status" value="1"/>
</dbReference>
<protein>
    <recommendedName>
        <fullName evidence="2">GIY-YIG domain-containing protein</fullName>
    </recommendedName>
</protein>
<dbReference type="PROSITE" id="PS50164">
    <property type="entry name" value="GIY_YIG"/>
    <property type="match status" value="1"/>
</dbReference>
<evidence type="ECO:0000313" key="3">
    <source>
        <dbReference type="EMBL" id="TWU48614.1"/>
    </source>
</evidence>
<proteinExistence type="predicted"/>
<dbReference type="InterPro" id="IPR000305">
    <property type="entry name" value="GIY-YIG_endonuc"/>
</dbReference>
<name>A0A5C6EJD4_9BACT</name>
<comment type="caution">
    <text evidence="3">The sequence shown here is derived from an EMBL/GenBank/DDBJ whole genome shotgun (WGS) entry which is preliminary data.</text>
</comment>
<dbReference type="SUPFAM" id="SSF82771">
    <property type="entry name" value="GIY-YIG endonuclease"/>
    <property type="match status" value="1"/>
</dbReference>
<reference evidence="3 4" key="1">
    <citation type="submission" date="2019-02" db="EMBL/GenBank/DDBJ databases">
        <title>Deep-cultivation of Planctomycetes and their phenomic and genomic characterization uncovers novel biology.</title>
        <authorList>
            <person name="Wiegand S."/>
            <person name="Jogler M."/>
            <person name="Boedeker C."/>
            <person name="Pinto D."/>
            <person name="Vollmers J."/>
            <person name="Rivas-Marin E."/>
            <person name="Kohn T."/>
            <person name="Peeters S.H."/>
            <person name="Heuer A."/>
            <person name="Rast P."/>
            <person name="Oberbeckmann S."/>
            <person name="Bunk B."/>
            <person name="Jeske O."/>
            <person name="Meyerdierks A."/>
            <person name="Storesund J.E."/>
            <person name="Kallscheuer N."/>
            <person name="Luecker S."/>
            <person name="Lage O.M."/>
            <person name="Pohl T."/>
            <person name="Merkel B.J."/>
            <person name="Hornburger P."/>
            <person name="Mueller R.-W."/>
            <person name="Bruemmer F."/>
            <person name="Labrenz M."/>
            <person name="Spormann A.M."/>
            <person name="Op Den Camp H."/>
            <person name="Overmann J."/>
            <person name="Amann R."/>
            <person name="Jetten M.S.M."/>
            <person name="Mascher T."/>
            <person name="Medema M.H."/>
            <person name="Devos D.P."/>
            <person name="Kaster A.-K."/>
            <person name="Ovreas L."/>
            <person name="Rohde M."/>
            <person name="Galperin M.Y."/>
            <person name="Jogler C."/>
        </authorList>
    </citation>
    <scope>NUCLEOTIDE SEQUENCE [LARGE SCALE GENOMIC DNA]</scope>
    <source>
        <strain evidence="3 4">Poly51</strain>
    </source>
</reference>
<accession>A0A5C6EJD4</accession>
<gene>
    <name evidence="3" type="ORF">Poly51_45150</name>
</gene>
<dbReference type="OrthoDB" id="272478at2"/>
<feature type="signal peptide" evidence="1">
    <location>
        <begin position="1"/>
        <end position="19"/>
    </location>
</feature>
<evidence type="ECO:0000259" key="2">
    <source>
        <dbReference type="PROSITE" id="PS50164"/>
    </source>
</evidence>
<sequence length="286" mass="31553" precursor="true">MFRWIITVCAVFLVCPAWAVDSAFSPDDIIAAVTEAGDGFSTDEILVRDRLRTTFLEVIARRVGHTLTDDEQRDVMLAMLKFRKAGKLDVSATHRSPPAPDDVAPVAEIAVRVVTDRHRVSSDTVLADPALRSELQSEAVLIRPGIDADDVRKSVLSLRKKRALKPELVLQVADWGRTIETVSLSDLKQQLEAGGVSTGPGVYLFRSERGYLYVGEASNLAARLTEHVGGSDRVSLAQYLAGEDGDDVTVEMHIFPSDSPARRVTVRRAYESELIRSRDPKFNVRP</sequence>
<evidence type="ECO:0000256" key="1">
    <source>
        <dbReference type="SAM" id="SignalP"/>
    </source>
</evidence>
<feature type="chain" id="PRO_5022752065" description="GIY-YIG domain-containing protein" evidence="1">
    <location>
        <begin position="20"/>
        <end position="286"/>
    </location>
</feature>
<dbReference type="EMBL" id="SJPW01000006">
    <property type="protein sequence ID" value="TWU48614.1"/>
    <property type="molecule type" value="Genomic_DNA"/>
</dbReference>
<dbReference type="Proteomes" id="UP000318288">
    <property type="component" value="Unassembled WGS sequence"/>
</dbReference>
<keyword evidence="4" id="KW-1185">Reference proteome</keyword>
<dbReference type="Gene3D" id="3.40.1440.10">
    <property type="entry name" value="GIY-YIG endonuclease"/>
    <property type="match status" value="1"/>
</dbReference>
<feature type="domain" description="GIY-YIG" evidence="2">
    <location>
        <begin position="198"/>
        <end position="284"/>
    </location>
</feature>
<evidence type="ECO:0000313" key="4">
    <source>
        <dbReference type="Proteomes" id="UP000318288"/>
    </source>
</evidence>
<organism evidence="3 4">
    <name type="scientific">Rubripirellula tenax</name>
    <dbReference type="NCBI Taxonomy" id="2528015"/>
    <lineage>
        <taxon>Bacteria</taxon>
        <taxon>Pseudomonadati</taxon>
        <taxon>Planctomycetota</taxon>
        <taxon>Planctomycetia</taxon>
        <taxon>Pirellulales</taxon>
        <taxon>Pirellulaceae</taxon>
        <taxon>Rubripirellula</taxon>
    </lineage>
</organism>
<dbReference type="InterPro" id="IPR035901">
    <property type="entry name" value="GIY-YIG_endonuc_sf"/>
</dbReference>
<keyword evidence="1" id="KW-0732">Signal</keyword>